<keyword evidence="8" id="KW-0411">Iron-sulfur</keyword>
<evidence type="ECO:0000256" key="3">
    <source>
        <dbReference type="ARBA" id="ARBA00012239"/>
    </source>
</evidence>
<gene>
    <name evidence="11" type="ORF">TRIADDRAFT_35011</name>
</gene>
<dbReference type="SUPFAM" id="SSF53383">
    <property type="entry name" value="PLP-dependent transferases"/>
    <property type="match status" value="1"/>
</dbReference>
<feature type="non-terminal residue" evidence="11">
    <location>
        <position position="1"/>
    </location>
</feature>
<keyword evidence="7" id="KW-0408">Iron</keyword>
<organism evidence="11 12">
    <name type="scientific">Trichoplax adhaerens</name>
    <name type="common">Trichoplax reptans</name>
    <dbReference type="NCBI Taxonomy" id="10228"/>
    <lineage>
        <taxon>Eukaryota</taxon>
        <taxon>Metazoa</taxon>
        <taxon>Placozoa</taxon>
        <taxon>Uniplacotomia</taxon>
        <taxon>Trichoplacea</taxon>
        <taxon>Trichoplacidae</taxon>
        <taxon>Trichoplax</taxon>
    </lineage>
</organism>
<dbReference type="PhylomeDB" id="B3SFF8"/>
<keyword evidence="4" id="KW-0808">Transferase</keyword>
<reference evidence="11 12" key="1">
    <citation type="journal article" date="2008" name="Nature">
        <title>The Trichoplax genome and the nature of placozoans.</title>
        <authorList>
            <person name="Srivastava M."/>
            <person name="Begovic E."/>
            <person name="Chapman J."/>
            <person name="Putnam N.H."/>
            <person name="Hellsten U."/>
            <person name="Kawashima T."/>
            <person name="Kuo A."/>
            <person name="Mitros T."/>
            <person name="Salamov A."/>
            <person name="Carpenter M.L."/>
            <person name="Signorovitch A.Y."/>
            <person name="Moreno M.A."/>
            <person name="Kamm K."/>
            <person name="Grimwood J."/>
            <person name="Schmutz J."/>
            <person name="Shapiro H."/>
            <person name="Grigoriev I.V."/>
            <person name="Buss L.W."/>
            <person name="Schierwater B."/>
            <person name="Dellaporta S.L."/>
            <person name="Rokhsar D.S."/>
        </authorList>
    </citation>
    <scope>NUCLEOTIDE SEQUENCE [LARGE SCALE GENOMIC DNA]</scope>
    <source>
        <strain evidence="11 12">Grell-BS-1999</strain>
    </source>
</reference>
<protein>
    <recommendedName>
        <fullName evidence="3">cysteine desulfurase</fullName>
        <ecNumber evidence="3">2.8.1.7</ecNumber>
    </recommendedName>
</protein>
<dbReference type="AlphaFoldDB" id="B3SFF8"/>
<comment type="similarity">
    <text evidence="2">Belongs to the class-V pyridoxal-phosphate-dependent aminotransferase family. NifS/IscS subfamily.</text>
</comment>
<dbReference type="OrthoDB" id="10250117at2759"/>
<evidence type="ECO:0000256" key="5">
    <source>
        <dbReference type="ARBA" id="ARBA00022723"/>
    </source>
</evidence>
<evidence type="ECO:0000256" key="9">
    <source>
        <dbReference type="RuleBase" id="RU004504"/>
    </source>
</evidence>
<dbReference type="CTD" id="6760191"/>
<evidence type="ECO:0000256" key="6">
    <source>
        <dbReference type="ARBA" id="ARBA00022898"/>
    </source>
</evidence>
<dbReference type="Pfam" id="PF00266">
    <property type="entry name" value="Aminotran_5"/>
    <property type="match status" value="1"/>
</dbReference>
<dbReference type="InterPro" id="IPR000192">
    <property type="entry name" value="Aminotrans_V_dom"/>
</dbReference>
<evidence type="ECO:0000256" key="2">
    <source>
        <dbReference type="ARBA" id="ARBA00006490"/>
    </source>
</evidence>
<dbReference type="GO" id="GO:0051536">
    <property type="term" value="F:iron-sulfur cluster binding"/>
    <property type="evidence" value="ECO:0007669"/>
    <property type="project" value="UniProtKB-KW"/>
</dbReference>
<dbReference type="Gene3D" id="3.40.640.10">
    <property type="entry name" value="Type I PLP-dependent aspartate aminotransferase-like (Major domain)"/>
    <property type="match status" value="1"/>
</dbReference>
<dbReference type="PANTHER" id="PTHR11601">
    <property type="entry name" value="CYSTEINE DESULFURYLASE FAMILY MEMBER"/>
    <property type="match status" value="1"/>
</dbReference>
<keyword evidence="12" id="KW-1185">Reference proteome</keyword>
<comment type="cofactor">
    <cofactor evidence="1 9">
        <name>pyridoxal 5'-phosphate</name>
        <dbReference type="ChEBI" id="CHEBI:597326"/>
    </cofactor>
</comment>
<keyword evidence="5" id="KW-0479">Metal-binding</keyword>
<dbReference type="STRING" id="10228.B3SFF8"/>
<dbReference type="InterPro" id="IPR018247">
    <property type="entry name" value="EF_Hand_1_Ca_BS"/>
</dbReference>
<keyword evidence="6" id="KW-0663">Pyridoxal phosphate</keyword>
<dbReference type="HOGENOM" id="CLU_003433_0_1_1"/>
<evidence type="ECO:0000256" key="7">
    <source>
        <dbReference type="ARBA" id="ARBA00023004"/>
    </source>
</evidence>
<evidence type="ECO:0000259" key="10">
    <source>
        <dbReference type="Pfam" id="PF00266"/>
    </source>
</evidence>
<dbReference type="PROSITE" id="PS00018">
    <property type="entry name" value="EF_HAND_1"/>
    <property type="match status" value="1"/>
</dbReference>
<dbReference type="InParanoid" id="B3SFF8"/>
<sequence length="317" mass="35004">REIIFTSGATESDNLAIKGAVKHYANGKRRRVVTVKTEHKAVLDSVLALEREGFEVTFLDVDQDGRLSVEEIEKNLGDDVVLLSVMHVNNETGVVQDIKMIGNICRRYGVIFHVDAAQSAGKLPINLKTLDVDLMSFSAHKLYGPKGVGALYVSRNPRINLQEQISGGGHERGMRSGTIPTHQVVGMGMSFELAGERMSRDYEKFQVLASLFWEEVRHLKGAVRNGGFTNTCPWIFNISVPNVDAEAVMMSLKTLAISSGSACNSHKESSSHVLRAMNVSDALIESSFRFSFGRFTTESDVAEAAERFVSVIKEWSY</sequence>
<dbReference type="RefSeq" id="XP_002118977.1">
    <property type="nucleotide sequence ID" value="XM_002118941.2"/>
</dbReference>
<accession>B3SFF8</accession>
<dbReference type="GeneID" id="6760191"/>
<proteinExistence type="inferred from homology"/>
<dbReference type="PROSITE" id="PS00595">
    <property type="entry name" value="AA_TRANSFER_CLASS_5"/>
    <property type="match status" value="1"/>
</dbReference>
<evidence type="ECO:0000313" key="11">
    <source>
        <dbReference type="EMBL" id="EDV18537.1"/>
    </source>
</evidence>
<evidence type="ECO:0000256" key="1">
    <source>
        <dbReference type="ARBA" id="ARBA00001933"/>
    </source>
</evidence>
<dbReference type="OMA" id="CLQSANH"/>
<evidence type="ECO:0000256" key="4">
    <source>
        <dbReference type="ARBA" id="ARBA00022679"/>
    </source>
</evidence>
<dbReference type="PIRSF" id="PIRSF005572">
    <property type="entry name" value="NifS"/>
    <property type="match status" value="1"/>
</dbReference>
<evidence type="ECO:0000313" key="12">
    <source>
        <dbReference type="Proteomes" id="UP000009022"/>
    </source>
</evidence>
<dbReference type="GO" id="GO:0031071">
    <property type="term" value="F:cysteine desulfurase activity"/>
    <property type="evidence" value="ECO:0007669"/>
    <property type="project" value="UniProtKB-EC"/>
</dbReference>
<dbReference type="EMBL" id="DS986246">
    <property type="protein sequence ID" value="EDV18537.1"/>
    <property type="molecule type" value="Genomic_DNA"/>
</dbReference>
<dbReference type="GO" id="GO:0046872">
    <property type="term" value="F:metal ion binding"/>
    <property type="evidence" value="ECO:0007669"/>
    <property type="project" value="UniProtKB-KW"/>
</dbReference>
<dbReference type="Proteomes" id="UP000009022">
    <property type="component" value="Unassembled WGS sequence"/>
</dbReference>
<dbReference type="InterPro" id="IPR015422">
    <property type="entry name" value="PyrdxlP-dep_Trfase_small"/>
</dbReference>
<name>B3SFF8_TRIAD</name>
<dbReference type="InterPro" id="IPR015424">
    <property type="entry name" value="PyrdxlP-dep_Trfase"/>
</dbReference>
<dbReference type="PANTHER" id="PTHR11601:SF34">
    <property type="entry name" value="CYSTEINE DESULFURASE"/>
    <property type="match status" value="1"/>
</dbReference>
<dbReference type="EC" id="2.8.1.7" evidence="3"/>
<dbReference type="eggNOG" id="KOG1549">
    <property type="taxonomic scope" value="Eukaryota"/>
</dbReference>
<feature type="domain" description="Aminotransferase class V" evidence="10">
    <location>
        <begin position="2"/>
        <end position="302"/>
    </location>
</feature>
<dbReference type="FunFam" id="3.40.640.10:FF:000084">
    <property type="entry name" value="IscS-like cysteine desulfurase"/>
    <property type="match status" value="1"/>
</dbReference>
<dbReference type="InterPro" id="IPR015421">
    <property type="entry name" value="PyrdxlP-dep_Trfase_major"/>
</dbReference>
<dbReference type="InterPro" id="IPR020578">
    <property type="entry name" value="Aminotrans_V_PyrdxlP_BS"/>
</dbReference>
<dbReference type="KEGG" id="tad:TRIADDRAFT_35011"/>
<dbReference type="InterPro" id="IPR016454">
    <property type="entry name" value="Cysteine_dSase"/>
</dbReference>
<evidence type="ECO:0000256" key="8">
    <source>
        <dbReference type="ARBA" id="ARBA00023014"/>
    </source>
</evidence>
<dbReference type="Gene3D" id="3.90.1150.10">
    <property type="entry name" value="Aspartate Aminotransferase, domain 1"/>
    <property type="match status" value="1"/>
</dbReference>